<dbReference type="EC" id="2.7.7.7" evidence="5"/>
<evidence type="ECO:0000256" key="2">
    <source>
        <dbReference type="ARBA" id="ARBA00022801"/>
    </source>
</evidence>
<evidence type="ECO:0000259" key="4">
    <source>
        <dbReference type="SMART" id="SM00475"/>
    </source>
</evidence>
<keyword evidence="5" id="KW-0548">Nucleotidyltransferase</keyword>
<dbReference type="CDD" id="cd09859">
    <property type="entry name" value="PIN_53EXO"/>
    <property type="match status" value="1"/>
</dbReference>
<feature type="domain" description="5'-3' exonuclease" evidence="4">
    <location>
        <begin position="1"/>
        <end position="258"/>
    </location>
</feature>
<dbReference type="CDD" id="cd09898">
    <property type="entry name" value="H3TH_53EXO"/>
    <property type="match status" value="1"/>
</dbReference>
<evidence type="ECO:0000313" key="6">
    <source>
        <dbReference type="Proteomes" id="UP000319908"/>
    </source>
</evidence>
<keyword evidence="3" id="KW-0238">DNA-binding</keyword>
<dbReference type="GO" id="GO:0003887">
    <property type="term" value="F:DNA-directed DNA polymerase activity"/>
    <property type="evidence" value="ECO:0007669"/>
    <property type="project" value="UniProtKB-EC"/>
</dbReference>
<proteinExistence type="predicted"/>
<comment type="caution">
    <text evidence="5">The sequence shown here is derived from an EMBL/GenBank/DDBJ whole genome shotgun (WGS) entry which is preliminary data.</text>
</comment>
<reference evidence="5 6" key="1">
    <citation type="journal article" date="2020" name="Antonie Van Leeuwenhoek">
        <title>Rhodopirellula heiligendammensis sp. nov., Rhodopirellula pilleata sp. nov., and Rhodopirellula solitaria sp. nov. isolated from natural or artificial marine surfaces in Northern Germany and California, USA, and emended description of the genus Rhodopirellula.</title>
        <authorList>
            <person name="Kallscheuer N."/>
            <person name="Wiegand S."/>
            <person name="Jogler M."/>
            <person name="Boedeker C."/>
            <person name="Peeters S.H."/>
            <person name="Rast P."/>
            <person name="Heuer A."/>
            <person name="Jetten M.S.M."/>
            <person name="Rohde M."/>
            <person name="Jogler C."/>
        </authorList>
    </citation>
    <scope>NUCLEOTIDE SEQUENCE [LARGE SCALE GENOMIC DNA]</scope>
    <source>
        <strain evidence="5 6">Poly21</strain>
    </source>
</reference>
<dbReference type="AlphaFoldDB" id="A0A5C6C1Z6"/>
<dbReference type="SUPFAM" id="SSF88723">
    <property type="entry name" value="PIN domain-like"/>
    <property type="match status" value="1"/>
</dbReference>
<dbReference type="Gene3D" id="3.40.50.1010">
    <property type="entry name" value="5'-nuclease"/>
    <property type="match status" value="1"/>
</dbReference>
<dbReference type="GO" id="GO:0008409">
    <property type="term" value="F:5'-3' exonuclease activity"/>
    <property type="evidence" value="ECO:0007669"/>
    <property type="project" value="InterPro"/>
</dbReference>
<dbReference type="OrthoDB" id="9806424at2"/>
<evidence type="ECO:0000313" key="5">
    <source>
        <dbReference type="EMBL" id="TWU18017.1"/>
    </source>
</evidence>
<evidence type="ECO:0000256" key="3">
    <source>
        <dbReference type="ARBA" id="ARBA00023125"/>
    </source>
</evidence>
<dbReference type="InterPro" id="IPR036279">
    <property type="entry name" value="5-3_exonuclease_C_sf"/>
</dbReference>
<dbReference type="GO" id="GO:0033567">
    <property type="term" value="P:DNA replication, Okazaki fragment processing"/>
    <property type="evidence" value="ECO:0007669"/>
    <property type="project" value="InterPro"/>
</dbReference>
<dbReference type="InterPro" id="IPR029060">
    <property type="entry name" value="PIN-like_dom_sf"/>
</dbReference>
<dbReference type="EMBL" id="SJPU01000001">
    <property type="protein sequence ID" value="TWU18017.1"/>
    <property type="molecule type" value="Genomic_DNA"/>
</dbReference>
<dbReference type="GO" id="GO:0017108">
    <property type="term" value="F:5'-flap endonuclease activity"/>
    <property type="evidence" value="ECO:0007669"/>
    <property type="project" value="InterPro"/>
</dbReference>
<keyword evidence="1" id="KW-0540">Nuclease</keyword>
<accession>A0A5C6C1Z6</accession>
<dbReference type="Gene3D" id="1.10.150.20">
    <property type="entry name" value="5' to 3' exonuclease, C-terminal subdomain"/>
    <property type="match status" value="1"/>
</dbReference>
<dbReference type="PANTHER" id="PTHR42646">
    <property type="entry name" value="FLAP ENDONUCLEASE XNI"/>
    <property type="match status" value="1"/>
</dbReference>
<name>A0A5C6C1Z6_9BACT</name>
<dbReference type="Pfam" id="PF01367">
    <property type="entry name" value="5_3_exonuc"/>
    <property type="match status" value="1"/>
</dbReference>
<dbReference type="SUPFAM" id="SSF47807">
    <property type="entry name" value="5' to 3' exonuclease, C-terminal subdomain"/>
    <property type="match status" value="1"/>
</dbReference>
<dbReference type="SMART" id="SM00475">
    <property type="entry name" value="53EXOc"/>
    <property type="match status" value="1"/>
</dbReference>
<sequence>MNILIDGNNMVHRDFHATKDNPGRFVPGIERRIAAIRELWKPIEIVVAFDSGRTFRHDLFAGYKAGRTPAPEVADCLERAMALLLDLCVPCVAATGFEADDVIATLARRATLLEQRAVIVSADKDLHQCIVPGSVTQVTAMRRSGSALDCDVINADRLQAKYGVTPAQWVDYRVMIGDKSDGIDGIKGVGPATAREILKHHAGLDEFFRREEGQFLTAKEKAGRRLVKDSRHRVARLRQLLTLDRCVPLGPWWTVPGGASLDVATVAA</sequence>
<dbReference type="InterPro" id="IPR008918">
    <property type="entry name" value="HhH2"/>
</dbReference>
<dbReference type="InterPro" id="IPR020045">
    <property type="entry name" value="DNA_polI_H3TH"/>
</dbReference>
<gene>
    <name evidence="5" type="primary">polA_1</name>
    <name evidence="5" type="ORF">Poly21_01700</name>
</gene>
<dbReference type="InterPro" id="IPR002421">
    <property type="entry name" value="5-3_exonuclease"/>
</dbReference>
<keyword evidence="6" id="KW-1185">Reference proteome</keyword>
<dbReference type="InterPro" id="IPR038969">
    <property type="entry name" value="FEN"/>
</dbReference>
<dbReference type="RefSeq" id="WP_146405037.1">
    <property type="nucleotide sequence ID" value="NZ_SJPU01000001.1"/>
</dbReference>
<dbReference type="Pfam" id="PF02739">
    <property type="entry name" value="5_3_exonuc_N"/>
    <property type="match status" value="1"/>
</dbReference>
<protein>
    <submittedName>
        <fullName evidence="5">DNA polymerase I</fullName>
        <ecNumber evidence="5">2.7.7.7</ecNumber>
    </submittedName>
</protein>
<keyword evidence="2" id="KW-0378">Hydrolase</keyword>
<dbReference type="GO" id="GO:0003677">
    <property type="term" value="F:DNA binding"/>
    <property type="evidence" value="ECO:0007669"/>
    <property type="project" value="UniProtKB-KW"/>
</dbReference>
<dbReference type="PANTHER" id="PTHR42646:SF2">
    <property type="entry name" value="5'-3' EXONUCLEASE FAMILY PROTEIN"/>
    <property type="match status" value="1"/>
</dbReference>
<evidence type="ECO:0000256" key="1">
    <source>
        <dbReference type="ARBA" id="ARBA00022722"/>
    </source>
</evidence>
<dbReference type="InterPro" id="IPR020046">
    <property type="entry name" value="5-3_exonucl_a-hlix_arch_N"/>
</dbReference>
<organism evidence="5 6">
    <name type="scientific">Allorhodopirellula heiligendammensis</name>
    <dbReference type="NCBI Taxonomy" id="2714739"/>
    <lineage>
        <taxon>Bacteria</taxon>
        <taxon>Pseudomonadati</taxon>
        <taxon>Planctomycetota</taxon>
        <taxon>Planctomycetia</taxon>
        <taxon>Pirellulales</taxon>
        <taxon>Pirellulaceae</taxon>
        <taxon>Allorhodopirellula</taxon>
    </lineage>
</organism>
<dbReference type="Proteomes" id="UP000319908">
    <property type="component" value="Unassembled WGS sequence"/>
</dbReference>
<keyword evidence="5" id="KW-0808">Transferase</keyword>
<dbReference type="SMART" id="SM00279">
    <property type="entry name" value="HhH2"/>
    <property type="match status" value="1"/>
</dbReference>